<dbReference type="AlphaFoldDB" id="A0AAN7YKU3"/>
<feature type="compositionally biased region" description="Low complexity" evidence="2">
    <location>
        <begin position="649"/>
        <end position="661"/>
    </location>
</feature>
<dbReference type="Proteomes" id="UP001310890">
    <property type="component" value="Unassembled WGS sequence"/>
</dbReference>
<name>A0AAN7YKU3_9PEZI</name>
<feature type="compositionally biased region" description="Low complexity" evidence="2">
    <location>
        <begin position="615"/>
        <end position="637"/>
    </location>
</feature>
<evidence type="ECO:0000256" key="1">
    <source>
        <dbReference type="ARBA" id="ARBA00023242"/>
    </source>
</evidence>
<dbReference type="CDD" id="cd00067">
    <property type="entry name" value="GAL4"/>
    <property type="match status" value="1"/>
</dbReference>
<dbReference type="EMBL" id="JAVRRL010000002">
    <property type="protein sequence ID" value="KAK5118411.1"/>
    <property type="molecule type" value="Genomic_DNA"/>
</dbReference>
<gene>
    <name evidence="3" type="ORF">LTR62_002925</name>
</gene>
<feature type="region of interest" description="Disordered" evidence="2">
    <location>
        <begin position="336"/>
        <end position="359"/>
    </location>
</feature>
<accession>A0AAN7YKU3</accession>
<organism evidence="3 4">
    <name type="scientific">Meristemomyces frigidus</name>
    <dbReference type="NCBI Taxonomy" id="1508187"/>
    <lineage>
        <taxon>Eukaryota</taxon>
        <taxon>Fungi</taxon>
        <taxon>Dikarya</taxon>
        <taxon>Ascomycota</taxon>
        <taxon>Pezizomycotina</taxon>
        <taxon>Dothideomycetes</taxon>
        <taxon>Dothideomycetidae</taxon>
        <taxon>Mycosphaerellales</taxon>
        <taxon>Teratosphaeriaceae</taxon>
        <taxon>Meristemomyces</taxon>
    </lineage>
</organism>
<feature type="region of interest" description="Disordered" evidence="2">
    <location>
        <begin position="563"/>
        <end position="584"/>
    </location>
</feature>
<evidence type="ECO:0000256" key="2">
    <source>
        <dbReference type="SAM" id="MobiDB-lite"/>
    </source>
</evidence>
<evidence type="ECO:0000313" key="4">
    <source>
        <dbReference type="Proteomes" id="UP001310890"/>
    </source>
</evidence>
<dbReference type="GO" id="GO:0000981">
    <property type="term" value="F:DNA-binding transcription factor activity, RNA polymerase II-specific"/>
    <property type="evidence" value="ECO:0007669"/>
    <property type="project" value="InterPro"/>
</dbReference>
<sequence>MARVSFGSRAGGVHDYNNGSSVSTYRASQVNGVYATLQDLIRALTSEIEACAESEVPELSTCELAIHEDTVSPAIIPLQRPAIGPYADGGQHDLPPEFKTEWLDGTEDFVGLDTPLPKASITAILNAGDGQQRQIVQRAASRAIVQCIEAIDGFKYSFNNAWNAKDEGGLRYSYICQDSMQNKDRHANGFTKTQKHLKGEGERGPRKPTYDCKGSVSIKFSSIRRRVDVYYRHYAIHSSVAERKGAPKPPGGHRVMHRSNMQHNHPPAGGAEPDTGRLLGHLQDQDTPYKALQPLAPFRTPSTQGGKSNKRKRDESTSDATVKPLSLFEILQQSDTAKAPEVMPKTVPKPSAAPPPVEYNLPSWQAPAPAPAPVPHQHSALNGGAQPYAPAAPYPPPYQPLDYQYGRGDATPNGQVAIPRKSNNPLPNTSASHVYHGASQGKHPQAQGLFSTLKPIRKPTYGEASRQFIVYAQPGPPRAKTSCTNCRFSKKKVRSDAHSYTLVETDTNGMVGGQCDEVRPVCGACVRGNKTGCVYEHTPVGPPANYAPAVPGAANTAIYPAATSATPSAPPQQQQQRQNQAVRQSPLVAATIVPQSNATYAGMGGAATYPPPTPSAHATQAEPSSQHQQQQQRKPQSYHPNPPNHSYPTAASSQTFAASQTPLPQSRKLESPDPWFPNR</sequence>
<dbReference type="InterPro" id="IPR001138">
    <property type="entry name" value="Zn2Cys6_DnaBD"/>
</dbReference>
<keyword evidence="1" id="KW-0539">Nucleus</keyword>
<dbReference type="InterPro" id="IPR036864">
    <property type="entry name" value="Zn2-C6_fun-type_DNA-bd_sf"/>
</dbReference>
<feature type="region of interest" description="Disordered" evidence="2">
    <location>
        <begin position="242"/>
        <end position="323"/>
    </location>
</feature>
<protein>
    <submittedName>
        <fullName evidence="3">Uncharacterized protein</fullName>
    </submittedName>
</protein>
<dbReference type="Gene3D" id="4.10.240.10">
    <property type="entry name" value="Zn(2)-C6 fungal-type DNA-binding domain"/>
    <property type="match status" value="1"/>
</dbReference>
<feature type="region of interest" description="Disordered" evidence="2">
    <location>
        <begin position="603"/>
        <end position="679"/>
    </location>
</feature>
<comment type="caution">
    <text evidence="3">The sequence shown here is derived from an EMBL/GenBank/DDBJ whole genome shotgun (WGS) entry which is preliminary data.</text>
</comment>
<reference evidence="3" key="1">
    <citation type="submission" date="2023-08" db="EMBL/GenBank/DDBJ databases">
        <title>Black Yeasts Isolated from many extreme environments.</title>
        <authorList>
            <person name="Coleine C."/>
            <person name="Stajich J.E."/>
            <person name="Selbmann L."/>
        </authorList>
    </citation>
    <scope>NUCLEOTIDE SEQUENCE</scope>
    <source>
        <strain evidence="3">CCFEE 5401</strain>
    </source>
</reference>
<evidence type="ECO:0000313" key="3">
    <source>
        <dbReference type="EMBL" id="KAK5118411.1"/>
    </source>
</evidence>
<proteinExistence type="predicted"/>
<dbReference type="GO" id="GO:0008270">
    <property type="term" value="F:zinc ion binding"/>
    <property type="evidence" value="ECO:0007669"/>
    <property type="project" value="InterPro"/>
</dbReference>